<evidence type="ECO:0000259" key="2">
    <source>
        <dbReference type="PROSITE" id="PS50887"/>
    </source>
</evidence>
<keyword evidence="4" id="KW-1185">Reference proteome</keyword>
<sequence>MKNSQKRIPLLWSLWALIVPAGLYIVYAQYPPEVLLDWELLAFIAFAVLTSLLPLNINGTPMYLVQWVTIAVFLKYGLFVEILVSQLTMLILLFRTRSASPRTERFPFNSLMFFVLSAFTGIVFFSVGGEIGSVEFSHIVIYGLLYQLVYLIANHLYLYVDDVLMKTSKTFITLDTIWDFLITLLVFPYAITLYVLEASIGIYAPMLLGLPFMVMTVVLRLYNSSEKINIDLKKAGDIGHQLADRLTQNEVIDQFVEQVSTMFKTDYAYVIDYRDNQLLVLRMFEDGKFVEMDMPALPYTKGIAGQAIAYNAPLLYGKKRQWADLVTVQMREDIESIMATPISRNNKIEGVLLVGSRKPFAFSENQLQIMEILSTYFAVSLEKAGYMEKVIAKSERCGLTKLYNYRYLDETLENSMKEIHAGTLGQLSLIMMDIDHFKSINDTYGHQSGNEILIQLADLLREAIGDEGTVARYGGEEFVILLPHYSKELALILAENLRKEIANHAFKIQQSIQNEKQADELHITMSIGVASAPEDAEDGTGIIRNADRALYTGAKQAGRNKVAAYTK</sequence>
<dbReference type="KEGG" id="ppla:BBI15_02645"/>
<feature type="transmembrane region" description="Helical" evidence="1">
    <location>
        <begin position="106"/>
        <end position="127"/>
    </location>
</feature>
<dbReference type="SMART" id="SM00267">
    <property type="entry name" value="GGDEF"/>
    <property type="match status" value="1"/>
</dbReference>
<feature type="transmembrane region" description="Helical" evidence="1">
    <location>
        <begin position="172"/>
        <end position="196"/>
    </location>
</feature>
<dbReference type="InterPro" id="IPR050469">
    <property type="entry name" value="Diguanylate_Cyclase"/>
</dbReference>
<organism evidence="3 4">
    <name type="scientific">Planococcus plakortidis</name>
    <dbReference type="NCBI Taxonomy" id="1038856"/>
    <lineage>
        <taxon>Bacteria</taxon>
        <taxon>Bacillati</taxon>
        <taxon>Bacillota</taxon>
        <taxon>Bacilli</taxon>
        <taxon>Bacillales</taxon>
        <taxon>Caryophanaceae</taxon>
        <taxon>Planococcus</taxon>
    </lineage>
</organism>
<dbReference type="PANTHER" id="PTHR45138">
    <property type="entry name" value="REGULATORY COMPONENTS OF SENSORY TRANSDUCTION SYSTEM"/>
    <property type="match status" value="1"/>
</dbReference>
<dbReference type="GO" id="GO:0052621">
    <property type="term" value="F:diguanylate cyclase activity"/>
    <property type="evidence" value="ECO:0007669"/>
    <property type="project" value="TreeGrafter"/>
</dbReference>
<dbReference type="InterPro" id="IPR029016">
    <property type="entry name" value="GAF-like_dom_sf"/>
</dbReference>
<dbReference type="STRING" id="1038856.BBI15_02645"/>
<dbReference type="Gene3D" id="3.30.450.40">
    <property type="match status" value="1"/>
</dbReference>
<feature type="domain" description="GGDEF" evidence="2">
    <location>
        <begin position="425"/>
        <end position="567"/>
    </location>
</feature>
<dbReference type="Pfam" id="PF00990">
    <property type="entry name" value="GGDEF"/>
    <property type="match status" value="1"/>
</dbReference>
<dbReference type="SUPFAM" id="SSF55781">
    <property type="entry name" value="GAF domain-like"/>
    <property type="match status" value="1"/>
</dbReference>
<evidence type="ECO:0000313" key="4">
    <source>
        <dbReference type="Proteomes" id="UP000092650"/>
    </source>
</evidence>
<keyword evidence="1" id="KW-0812">Transmembrane</keyword>
<feature type="transmembrane region" description="Helical" evidence="1">
    <location>
        <begin position="12"/>
        <end position="28"/>
    </location>
</feature>
<feature type="transmembrane region" description="Helical" evidence="1">
    <location>
        <begin position="40"/>
        <end position="57"/>
    </location>
</feature>
<name>A0A1C7E6T3_9BACL</name>
<dbReference type="PROSITE" id="PS50887">
    <property type="entry name" value="GGDEF"/>
    <property type="match status" value="1"/>
</dbReference>
<evidence type="ECO:0000313" key="3">
    <source>
        <dbReference type="EMBL" id="ANU19182.1"/>
    </source>
</evidence>
<dbReference type="PANTHER" id="PTHR45138:SF9">
    <property type="entry name" value="DIGUANYLATE CYCLASE DGCM-RELATED"/>
    <property type="match status" value="1"/>
</dbReference>
<reference evidence="3" key="1">
    <citation type="submission" date="2016-10" db="EMBL/GenBank/DDBJ databases">
        <authorList>
            <person name="See-Too W.S."/>
        </authorList>
    </citation>
    <scope>NUCLEOTIDE SEQUENCE [LARGE SCALE GENOMIC DNA]</scope>
    <source>
        <strain evidence="3">DSM 23997</strain>
    </source>
</reference>
<dbReference type="EMBL" id="CP016539">
    <property type="protein sequence ID" value="ANU19182.1"/>
    <property type="molecule type" value="Genomic_DNA"/>
</dbReference>
<dbReference type="RefSeq" id="WP_068868941.1">
    <property type="nucleotide sequence ID" value="NZ_CP016539.2"/>
</dbReference>
<dbReference type="Gene3D" id="3.30.70.270">
    <property type="match status" value="1"/>
</dbReference>
<dbReference type="FunFam" id="3.30.70.270:FF:000001">
    <property type="entry name" value="Diguanylate cyclase domain protein"/>
    <property type="match status" value="1"/>
</dbReference>
<feature type="transmembrane region" description="Helical" evidence="1">
    <location>
        <begin position="63"/>
        <end position="94"/>
    </location>
</feature>
<dbReference type="Proteomes" id="UP000092650">
    <property type="component" value="Chromosome"/>
</dbReference>
<keyword evidence="1" id="KW-0472">Membrane</keyword>
<dbReference type="InterPro" id="IPR003018">
    <property type="entry name" value="GAF"/>
</dbReference>
<dbReference type="AlphaFoldDB" id="A0A1C7E6T3"/>
<keyword evidence="1" id="KW-1133">Transmembrane helix</keyword>
<protein>
    <recommendedName>
        <fullName evidence="2">GGDEF domain-containing protein</fullName>
    </recommendedName>
</protein>
<dbReference type="SUPFAM" id="SSF55073">
    <property type="entry name" value="Nucleotide cyclase"/>
    <property type="match status" value="1"/>
</dbReference>
<proteinExistence type="predicted"/>
<dbReference type="NCBIfam" id="TIGR00254">
    <property type="entry name" value="GGDEF"/>
    <property type="match status" value="1"/>
</dbReference>
<dbReference type="InterPro" id="IPR043128">
    <property type="entry name" value="Rev_trsase/Diguanyl_cyclase"/>
</dbReference>
<evidence type="ECO:0000256" key="1">
    <source>
        <dbReference type="SAM" id="Phobius"/>
    </source>
</evidence>
<dbReference type="CDD" id="cd01949">
    <property type="entry name" value="GGDEF"/>
    <property type="match status" value="1"/>
</dbReference>
<feature type="transmembrane region" description="Helical" evidence="1">
    <location>
        <begin position="139"/>
        <end position="160"/>
    </location>
</feature>
<dbReference type="SMART" id="SM00065">
    <property type="entry name" value="GAF"/>
    <property type="match status" value="1"/>
</dbReference>
<dbReference type="GO" id="GO:0043709">
    <property type="term" value="P:cell adhesion involved in single-species biofilm formation"/>
    <property type="evidence" value="ECO:0007669"/>
    <property type="project" value="TreeGrafter"/>
</dbReference>
<dbReference type="OrthoDB" id="9759607at2"/>
<dbReference type="Pfam" id="PF13185">
    <property type="entry name" value="GAF_2"/>
    <property type="match status" value="1"/>
</dbReference>
<dbReference type="GO" id="GO:1902201">
    <property type="term" value="P:negative regulation of bacterial-type flagellum-dependent cell motility"/>
    <property type="evidence" value="ECO:0007669"/>
    <property type="project" value="TreeGrafter"/>
</dbReference>
<gene>
    <name evidence="3" type="ORF">BBI15_02645</name>
</gene>
<accession>A0A1C7E6T3</accession>
<dbReference type="GO" id="GO:0005886">
    <property type="term" value="C:plasma membrane"/>
    <property type="evidence" value="ECO:0007669"/>
    <property type="project" value="TreeGrafter"/>
</dbReference>
<dbReference type="InterPro" id="IPR029787">
    <property type="entry name" value="Nucleotide_cyclase"/>
</dbReference>
<dbReference type="InterPro" id="IPR000160">
    <property type="entry name" value="GGDEF_dom"/>
</dbReference>